<comment type="caution">
    <text evidence="5">The sequence shown here is derived from an EMBL/GenBank/DDBJ whole genome shotgun (WGS) entry which is preliminary data.</text>
</comment>
<dbReference type="InterPro" id="IPR051419">
    <property type="entry name" value="Lys/N-term_MeTrsfase_sf"/>
</dbReference>
<dbReference type="InterPro" id="IPR029063">
    <property type="entry name" value="SAM-dependent_MTases_sf"/>
</dbReference>
<proteinExistence type="inferred from homology"/>
<accession>A0A1F5LG35</accession>
<dbReference type="STRING" id="1835702.A0A1F5LG35"/>
<keyword evidence="3" id="KW-0808">Transferase</keyword>
<dbReference type="RefSeq" id="XP_022487547.1">
    <property type="nucleotide sequence ID" value="XM_022632719.1"/>
</dbReference>
<dbReference type="PANTHER" id="PTHR12176:SF84">
    <property type="entry name" value="METHYLTRANSFERASE DOMAIN-CONTAINING PROTEIN"/>
    <property type="match status" value="1"/>
</dbReference>
<dbReference type="Gene3D" id="3.40.50.150">
    <property type="entry name" value="Vaccinia Virus protein VP39"/>
    <property type="match status" value="1"/>
</dbReference>
<evidence type="ECO:0000313" key="5">
    <source>
        <dbReference type="EMBL" id="OGE52105.1"/>
    </source>
</evidence>
<keyword evidence="6" id="KW-1185">Reference proteome</keyword>
<feature type="region of interest" description="Disordered" evidence="4">
    <location>
        <begin position="1"/>
        <end position="22"/>
    </location>
</feature>
<dbReference type="Proteomes" id="UP000177622">
    <property type="component" value="Unassembled WGS sequence"/>
</dbReference>
<dbReference type="GeneID" id="34577453"/>
<sequence>MLGGTAEPWPAAPPNNIGAPDYDDPEFWDTRFATGCDVGEWLNSGEALLDAVLSDLENRPNIQKDMIMTPRVLHLGPGVSQLGNKLRDRCIERKWQGNGIVNADFSTEAVRRGQELETKKEPTHAMHWLHVDLRSWNDVSTLTEFAPFDVILDKSTSDALATSEDHHLSRHDLLTSCPAVQKMLLMNPTITLRPVELLALQLSPLTKKGSTWIALSYSSIRFDGLHHLADHWTLRARIPLKAPAGPVATSVYAPEVFHWMYILERR</sequence>
<comment type="similarity">
    <text evidence="1">Belongs to the methyltransferase superfamily.</text>
</comment>
<dbReference type="PANTHER" id="PTHR12176">
    <property type="entry name" value="SAM-DEPENDENT METHYLTRANSFERASE SUPERFAMILY PROTEIN"/>
    <property type="match status" value="1"/>
</dbReference>
<reference evidence="5 6" key="1">
    <citation type="journal article" date="2016" name="Sci. Rep.">
        <title>Penicillium arizonense, a new, genome sequenced fungal species, reveals a high chemical diversity in secreted metabolites.</title>
        <authorList>
            <person name="Grijseels S."/>
            <person name="Nielsen J.C."/>
            <person name="Randelovic M."/>
            <person name="Nielsen J."/>
            <person name="Nielsen K.F."/>
            <person name="Workman M."/>
            <person name="Frisvad J.C."/>
        </authorList>
    </citation>
    <scope>NUCLEOTIDE SEQUENCE [LARGE SCALE GENOMIC DNA]</scope>
    <source>
        <strain evidence="5 6">CBS 141311</strain>
    </source>
</reference>
<dbReference type="OrthoDB" id="411785at2759"/>
<protein>
    <recommendedName>
        <fullName evidence="7">Methyltransferase domain-containing protein</fullName>
    </recommendedName>
</protein>
<organism evidence="5 6">
    <name type="scientific">Penicillium arizonense</name>
    <dbReference type="NCBI Taxonomy" id="1835702"/>
    <lineage>
        <taxon>Eukaryota</taxon>
        <taxon>Fungi</taxon>
        <taxon>Dikarya</taxon>
        <taxon>Ascomycota</taxon>
        <taxon>Pezizomycotina</taxon>
        <taxon>Eurotiomycetes</taxon>
        <taxon>Eurotiomycetidae</taxon>
        <taxon>Eurotiales</taxon>
        <taxon>Aspergillaceae</taxon>
        <taxon>Penicillium</taxon>
    </lineage>
</organism>
<dbReference type="AlphaFoldDB" id="A0A1F5LG35"/>
<dbReference type="GO" id="GO:0008168">
    <property type="term" value="F:methyltransferase activity"/>
    <property type="evidence" value="ECO:0007669"/>
    <property type="project" value="UniProtKB-KW"/>
</dbReference>
<evidence type="ECO:0000256" key="3">
    <source>
        <dbReference type="ARBA" id="ARBA00022679"/>
    </source>
</evidence>
<evidence type="ECO:0000256" key="1">
    <source>
        <dbReference type="ARBA" id="ARBA00008361"/>
    </source>
</evidence>
<dbReference type="GO" id="GO:0032259">
    <property type="term" value="P:methylation"/>
    <property type="evidence" value="ECO:0007669"/>
    <property type="project" value="UniProtKB-KW"/>
</dbReference>
<name>A0A1F5LG35_PENAI</name>
<gene>
    <name evidence="5" type="ORF">PENARI_c011G09982</name>
</gene>
<evidence type="ECO:0000313" key="6">
    <source>
        <dbReference type="Proteomes" id="UP000177622"/>
    </source>
</evidence>
<keyword evidence="2" id="KW-0489">Methyltransferase</keyword>
<dbReference type="EMBL" id="LXJU01000011">
    <property type="protein sequence ID" value="OGE52105.1"/>
    <property type="molecule type" value="Genomic_DNA"/>
</dbReference>
<evidence type="ECO:0000256" key="2">
    <source>
        <dbReference type="ARBA" id="ARBA00022603"/>
    </source>
</evidence>
<evidence type="ECO:0000256" key="4">
    <source>
        <dbReference type="SAM" id="MobiDB-lite"/>
    </source>
</evidence>
<evidence type="ECO:0008006" key="7">
    <source>
        <dbReference type="Google" id="ProtNLM"/>
    </source>
</evidence>